<comment type="caution">
    <text evidence="3">The sequence shown here is derived from an EMBL/GenBank/DDBJ whole genome shotgun (WGS) entry which is preliminary data.</text>
</comment>
<accession>A0ABD2J1Q6</accession>
<dbReference type="InterPro" id="IPR001375">
    <property type="entry name" value="Peptidase_S9_cat"/>
</dbReference>
<evidence type="ECO:0000313" key="4">
    <source>
        <dbReference type="Proteomes" id="UP001620626"/>
    </source>
</evidence>
<gene>
    <name evidence="3" type="ORF">niasHT_030471</name>
</gene>
<evidence type="ECO:0000313" key="3">
    <source>
        <dbReference type="EMBL" id="KAL3086047.1"/>
    </source>
</evidence>
<keyword evidence="4" id="KW-1185">Reference proteome</keyword>
<dbReference type="Gene3D" id="2.140.10.30">
    <property type="entry name" value="Dipeptidylpeptidase IV, N-terminal domain"/>
    <property type="match status" value="1"/>
</dbReference>
<name>A0ABD2J1Q6_9BILA</name>
<dbReference type="Proteomes" id="UP001620626">
    <property type="component" value="Unassembled WGS sequence"/>
</dbReference>
<evidence type="ECO:0000259" key="2">
    <source>
        <dbReference type="Pfam" id="PF00930"/>
    </source>
</evidence>
<feature type="domain" description="Dipeptidylpeptidase IV N-terminal" evidence="2">
    <location>
        <begin position="153"/>
        <end position="452"/>
    </location>
</feature>
<evidence type="ECO:0000259" key="1">
    <source>
        <dbReference type="Pfam" id="PF00326"/>
    </source>
</evidence>
<sequence length="837" mass="93411">MSSLFDSTWEGHLQHIKFWRSEVKRSLGESISNVQLVKGADGTMAVVGLATAPGDSAHVQMVMQAELPDISFGNDFEQDETKQRPTLELQPLFSHKDEAEHSTDASPRKIPSELALHYERMRGQMVDGVDDFKLHEKSGAVLFTTAKEISIFKDGEIKNIAQWRPSSAVLNVSFCESDPNFVAFTSSGQLFIDRDNFPVFQSDASLPNVTNGVAAFAIQEEFERYDGYFWSPTRPEIVYERVDETPVCKLPFTLPSIRPEGDEETMRYPLTGTNNAIVSLRCCRLDTQNEQQFVDLALDVDLRSVVPWLEYIFDLAWTADGDDVVASVMDRVQAQMAVLLIPRGLFVTATELGKGKGIGTVRTIYRESSEVWVNDNKHLHFLPSQNANDCSFIIGSERNDLCHLYLHDTRNADAEPIAITSSSDWAVLKGAFSKVDPQRTLVFYLANRISPTLLSLCVSNYSRPDVGCRVLTPSDMSYRFDRASASLNLNPDIGFVCWLSSVQTLPECRLYRFVHSAASVDPLPRAVFTHRIGVQVVSPSFGIQSVGWGMPYLFRPSSDIVKPIFFEYTSANSGKTHHALLLLPANRNGTAKFPVIHAVYAGPSVQLVRNSWYSVCHNLKYVAFGYAVLMVDGRGSANRGLQFESAIKHRMGSAEIEDQQEGMRMAGERFGDLLDMERVAVIGWSYGGYASLLLLACFPGTYRCACVGGAVSDWHLYDTAYTERYMGMPDENAEAYEKSALSSFVPRLPNEEGRLMIVHGMIDENVHFSHCAKLMSALIAAQKPYRLMLFPNERHGIRNGESIEFFHANILSFFARAFSPPSTALRQEKTVPTSAPL</sequence>
<dbReference type="SUPFAM" id="SSF82171">
    <property type="entry name" value="DPP6 N-terminal domain-like"/>
    <property type="match status" value="1"/>
</dbReference>
<dbReference type="InterPro" id="IPR050278">
    <property type="entry name" value="Serine_Prot_S9B/DPPIV"/>
</dbReference>
<dbReference type="EMBL" id="JBICBT010001050">
    <property type="protein sequence ID" value="KAL3086047.1"/>
    <property type="molecule type" value="Genomic_DNA"/>
</dbReference>
<dbReference type="PANTHER" id="PTHR11731">
    <property type="entry name" value="PROTEASE FAMILY S9B,C DIPEPTIDYL-PEPTIDASE IV-RELATED"/>
    <property type="match status" value="1"/>
</dbReference>
<dbReference type="Pfam" id="PF00326">
    <property type="entry name" value="Peptidase_S9"/>
    <property type="match status" value="1"/>
</dbReference>
<dbReference type="InterPro" id="IPR029058">
    <property type="entry name" value="AB_hydrolase_fold"/>
</dbReference>
<dbReference type="Gene3D" id="3.40.50.1820">
    <property type="entry name" value="alpha/beta hydrolase"/>
    <property type="match status" value="1"/>
</dbReference>
<dbReference type="Pfam" id="PF00930">
    <property type="entry name" value="DPPIV_N"/>
    <property type="match status" value="1"/>
</dbReference>
<evidence type="ECO:0008006" key="5">
    <source>
        <dbReference type="Google" id="ProtNLM"/>
    </source>
</evidence>
<organism evidence="3 4">
    <name type="scientific">Heterodera trifolii</name>
    <dbReference type="NCBI Taxonomy" id="157864"/>
    <lineage>
        <taxon>Eukaryota</taxon>
        <taxon>Metazoa</taxon>
        <taxon>Ecdysozoa</taxon>
        <taxon>Nematoda</taxon>
        <taxon>Chromadorea</taxon>
        <taxon>Rhabditida</taxon>
        <taxon>Tylenchina</taxon>
        <taxon>Tylenchomorpha</taxon>
        <taxon>Tylenchoidea</taxon>
        <taxon>Heteroderidae</taxon>
        <taxon>Heteroderinae</taxon>
        <taxon>Heterodera</taxon>
    </lineage>
</organism>
<dbReference type="PANTHER" id="PTHR11731:SF193">
    <property type="entry name" value="DIPEPTIDYL PEPTIDASE 9"/>
    <property type="match status" value="1"/>
</dbReference>
<dbReference type="InterPro" id="IPR002469">
    <property type="entry name" value="Peptidase_S9B_N"/>
</dbReference>
<dbReference type="SUPFAM" id="SSF53474">
    <property type="entry name" value="alpha/beta-Hydrolases"/>
    <property type="match status" value="1"/>
</dbReference>
<feature type="domain" description="Peptidase S9 prolyl oligopeptidase catalytic" evidence="1">
    <location>
        <begin position="616"/>
        <end position="818"/>
    </location>
</feature>
<protein>
    <recommendedName>
        <fullName evidence="5">Dipeptidyl peptidase 9</fullName>
    </recommendedName>
</protein>
<dbReference type="AlphaFoldDB" id="A0ABD2J1Q6"/>
<reference evidence="3 4" key="1">
    <citation type="submission" date="2024-10" db="EMBL/GenBank/DDBJ databases">
        <authorList>
            <person name="Kim D."/>
        </authorList>
    </citation>
    <scope>NUCLEOTIDE SEQUENCE [LARGE SCALE GENOMIC DNA]</scope>
    <source>
        <strain evidence="3">BH-2024</strain>
    </source>
</reference>
<proteinExistence type="predicted"/>